<dbReference type="InterPro" id="IPR049598">
    <property type="entry name" value="HetP-like"/>
</dbReference>
<dbReference type="Proteomes" id="UP000218418">
    <property type="component" value="Chromosome"/>
</dbReference>
<dbReference type="EMBL" id="AP018227">
    <property type="protein sequence ID" value="BAY87054.1"/>
    <property type="molecule type" value="Genomic_DNA"/>
</dbReference>
<proteinExistence type="predicted"/>
<dbReference type="NCBIfam" id="NF037966">
    <property type="entry name" value="HetP_family"/>
    <property type="match status" value="1"/>
</dbReference>
<evidence type="ECO:0000313" key="2">
    <source>
        <dbReference type="Proteomes" id="UP000218418"/>
    </source>
</evidence>
<sequence length="90" mass="10731">MLAKLRAMNKKQVEEVVEAILARKYSWACVLTLRFHGYDPVDYIPYRTYIRLLKENYLSRKTETKDTHNQAVNIRTFKANEMHLIKQEKG</sequence>
<evidence type="ECO:0008006" key="3">
    <source>
        <dbReference type="Google" id="ProtNLM"/>
    </source>
</evidence>
<accession>A0A1Z4M0N5</accession>
<name>A0A1Z4M0N5_9CYAN</name>
<reference evidence="1 2" key="1">
    <citation type="submission" date="2017-06" db="EMBL/GenBank/DDBJ databases">
        <title>Genome sequencing of cyanobaciteial culture collection at National Institute for Environmental Studies (NIES).</title>
        <authorList>
            <person name="Hirose Y."/>
            <person name="Shimura Y."/>
            <person name="Fujisawa T."/>
            <person name="Nakamura Y."/>
            <person name="Kawachi M."/>
        </authorList>
    </citation>
    <scope>NUCLEOTIDE SEQUENCE [LARGE SCALE GENOMIC DNA]</scope>
    <source>
        <strain evidence="1 2">NIES-267</strain>
    </source>
</reference>
<dbReference type="OrthoDB" id="532598at2"/>
<organism evidence="1 2">
    <name type="scientific">Calothrix parasitica NIES-267</name>
    <dbReference type="NCBI Taxonomy" id="1973488"/>
    <lineage>
        <taxon>Bacteria</taxon>
        <taxon>Bacillati</taxon>
        <taxon>Cyanobacteriota</taxon>
        <taxon>Cyanophyceae</taxon>
        <taxon>Nostocales</taxon>
        <taxon>Calotrichaceae</taxon>
        <taxon>Calothrix</taxon>
    </lineage>
</organism>
<dbReference type="AlphaFoldDB" id="A0A1Z4M0N5"/>
<protein>
    <recommendedName>
        <fullName evidence="3">Heterocyst differentiation protein</fullName>
    </recommendedName>
</protein>
<gene>
    <name evidence="1" type="ORF">NIES267_65650</name>
</gene>
<keyword evidence="2" id="KW-1185">Reference proteome</keyword>
<evidence type="ECO:0000313" key="1">
    <source>
        <dbReference type="EMBL" id="BAY87054.1"/>
    </source>
</evidence>